<dbReference type="SUPFAM" id="SSF49562">
    <property type="entry name" value="C2 domain (Calcium/lipid-binding domain, CaLB)"/>
    <property type="match status" value="1"/>
</dbReference>
<dbReference type="EMBL" id="MCOG01000050">
    <property type="protein sequence ID" value="ORY66769.1"/>
    <property type="molecule type" value="Genomic_DNA"/>
</dbReference>
<dbReference type="Pfam" id="PF24656">
    <property type="entry name" value="CEPT76_peptidase"/>
    <property type="match status" value="2"/>
</dbReference>
<evidence type="ECO:0000313" key="2">
    <source>
        <dbReference type="EMBL" id="ORY66769.1"/>
    </source>
</evidence>
<dbReference type="PANTHER" id="PTHR46436:SF2">
    <property type="entry name" value="CHROMOSOME UNDETERMINED SCAFFOLD_119, WHOLE GENOME SHOTGUN SEQUENCE"/>
    <property type="match status" value="1"/>
</dbReference>
<dbReference type="Proteomes" id="UP000193920">
    <property type="component" value="Unassembled WGS sequence"/>
</dbReference>
<evidence type="ECO:0000313" key="3">
    <source>
        <dbReference type="Proteomes" id="UP000193920"/>
    </source>
</evidence>
<dbReference type="Gene3D" id="2.60.40.150">
    <property type="entry name" value="C2 domain"/>
    <property type="match status" value="1"/>
</dbReference>
<organism evidence="2 3">
    <name type="scientific">Neocallimastix californiae</name>
    <dbReference type="NCBI Taxonomy" id="1754190"/>
    <lineage>
        <taxon>Eukaryota</taxon>
        <taxon>Fungi</taxon>
        <taxon>Fungi incertae sedis</taxon>
        <taxon>Chytridiomycota</taxon>
        <taxon>Chytridiomycota incertae sedis</taxon>
        <taxon>Neocallimastigomycetes</taxon>
        <taxon>Neocallimastigales</taxon>
        <taxon>Neocallimastigaceae</taxon>
        <taxon>Neocallimastix</taxon>
    </lineage>
</organism>
<proteinExistence type="predicted"/>
<dbReference type="InterPro" id="IPR035892">
    <property type="entry name" value="C2_domain_sf"/>
</dbReference>
<comment type="caution">
    <text evidence="2">The sequence shown here is derived from an EMBL/GenBank/DDBJ whole genome shotgun (WGS) entry which is preliminary data.</text>
</comment>
<sequence>MYQYDSSCQGSLDFEDFCVFIGDYLLTLNEARQKAIDYYEKMMKKRDLNERDSSDLENEDIEEEITLFFERFPELDDYLNALCLYNHDDILVDEIDNDEELIVNDPNVLKRKFQVRIYSAINIEQFFRIKYRENVGIEYGSLDPFVKVTLAGESKETTVLIGATKPLWNQDLIFSIIVPPGEIQDIQSWVETQSFYFELYDFNSHGIVSHTELLATGSIPLSQVLYSTKKTVMIDLLMHTSMDEFEISKPVYLEILLEDLTAEKWSWAKVRDKYTYPEEVWINKYLPKLKYDLENEVFERNNDNRKVVETKDDLEIESIELDTVFGYYQSVCSNLYSVFKNRMFSVIGLNENNNFVFLPCLLTPISYVYKTKEEIARFVSLIPSSTDILPISDESRNILSSFSAINISKLYYYIPNESSAIQFYSTSITPYNTDSFFRQFNSPNTILFKKRASLFEHCMILCDLFLGIGLDAYVAIGKLKHRQYMWVIVIDNSGGTSQSEVKLKLFLKNNKLYNVTKFANYNNLLEEYKYRCKVKVTHWNAMTGQSFVDGDENKFQCKNIVSLFNHKNIFFNIQRSENFSRSIFSWNLNDNTKWMPFLSQDNTFGEIKCSYHNRILYCKTFSSKSNIEEEYTLLSTLMKLIILYRRHFLFIVDTEFYRPLCKHFQEKLENIEKIIRSNNKDTKKEFAYNLFSNINEYLPSRHYFQGGLYCFKDNNPNLILEELISMGHISNSIPNSLFVISSKVFQYAEGVKVVWIIIGYIYDINIYELL</sequence>
<dbReference type="Pfam" id="PF24652">
    <property type="entry name" value="CEP76_C"/>
    <property type="match status" value="1"/>
</dbReference>
<dbReference type="Pfam" id="PF00168">
    <property type="entry name" value="C2"/>
    <property type="match status" value="1"/>
</dbReference>
<dbReference type="STRING" id="1754190.A0A1Y2E5H3"/>
<dbReference type="AlphaFoldDB" id="A0A1Y2E5H3"/>
<gene>
    <name evidence="2" type="ORF">LY90DRAFT_667933</name>
</gene>
<protein>
    <recommendedName>
        <fullName evidence="1">C2 domain-containing protein</fullName>
    </recommendedName>
</protein>
<dbReference type="PANTHER" id="PTHR46436">
    <property type="entry name" value="CENTROSOMAL PROTEIN OF 76 KDA"/>
    <property type="match status" value="1"/>
</dbReference>
<dbReference type="SMART" id="SM00239">
    <property type="entry name" value="C2"/>
    <property type="match status" value="1"/>
</dbReference>
<reference evidence="2 3" key="1">
    <citation type="submission" date="2016-08" db="EMBL/GenBank/DDBJ databases">
        <title>A Parts List for Fungal Cellulosomes Revealed by Comparative Genomics.</title>
        <authorList>
            <consortium name="DOE Joint Genome Institute"/>
            <person name="Haitjema C.H."/>
            <person name="Gilmore S.P."/>
            <person name="Henske J.K."/>
            <person name="Solomon K.V."/>
            <person name="De Groot R."/>
            <person name="Kuo A."/>
            <person name="Mondo S.J."/>
            <person name="Salamov A.A."/>
            <person name="Labutti K."/>
            <person name="Zhao Z."/>
            <person name="Chiniquy J."/>
            <person name="Barry K."/>
            <person name="Brewer H.M."/>
            <person name="Purvine S.O."/>
            <person name="Wright A.T."/>
            <person name="Boxma B."/>
            <person name="Van Alen T."/>
            <person name="Hackstein J.H."/>
            <person name="Baker S.E."/>
            <person name="Grigoriev I.V."/>
            <person name="O'Malley M.A."/>
        </authorList>
    </citation>
    <scope>NUCLEOTIDE SEQUENCE [LARGE SCALE GENOMIC DNA]</scope>
    <source>
        <strain evidence="2 3">G1</strain>
    </source>
</reference>
<dbReference type="InterPro" id="IPR056290">
    <property type="entry name" value="CEPT76/DRC7_peptidase-like_dom"/>
</dbReference>
<feature type="domain" description="C2" evidence="1">
    <location>
        <begin position="94"/>
        <end position="234"/>
    </location>
</feature>
<dbReference type="OrthoDB" id="5527234at2759"/>
<name>A0A1Y2E5H3_9FUNG</name>
<dbReference type="InterPro" id="IPR056288">
    <property type="entry name" value="CEP76_C"/>
</dbReference>
<dbReference type="InterPro" id="IPR052299">
    <property type="entry name" value="CEP76"/>
</dbReference>
<dbReference type="InterPro" id="IPR000008">
    <property type="entry name" value="C2_dom"/>
</dbReference>
<evidence type="ECO:0000259" key="1">
    <source>
        <dbReference type="PROSITE" id="PS50004"/>
    </source>
</evidence>
<dbReference type="PROSITE" id="PS50004">
    <property type="entry name" value="C2"/>
    <property type="match status" value="1"/>
</dbReference>
<keyword evidence="3" id="KW-1185">Reference proteome</keyword>
<accession>A0A1Y2E5H3</accession>